<dbReference type="Proteomes" id="UP000233551">
    <property type="component" value="Unassembled WGS sequence"/>
</dbReference>
<dbReference type="AlphaFoldDB" id="A0A2I0LCV3"/>
<dbReference type="EMBL" id="PGOL01000047">
    <property type="protein sequence ID" value="PKI78493.1"/>
    <property type="molecule type" value="Genomic_DNA"/>
</dbReference>
<reference evidence="2 3" key="1">
    <citation type="submission" date="2017-11" db="EMBL/GenBank/DDBJ databases">
        <title>De-novo sequencing of pomegranate (Punica granatum L.) genome.</title>
        <authorList>
            <person name="Akparov Z."/>
            <person name="Amiraslanov A."/>
            <person name="Hajiyeva S."/>
            <person name="Abbasov M."/>
            <person name="Kaur K."/>
            <person name="Hamwieh A."/>
            <person name="Solovyev V."/>
            <person name="Salamov A."/>
            <person name="Braich B."/>
            <person name="Kosarev P."/>
            <person name="Mahmoud A."/>
            <person name="Hajiyev E."/>
            <person name="Babayeva S."/>
            <person name="Izzatullayeva V."/>
            <person name="Mammadov A."/>
            <person name="Mammadov A."/>
            <person name="Sharifova S."/>
            <person name="Ojaghi J."/>
            <person name="Eynullazada K."/>
            <person name="Bayramov B."/>
            <person name="Abdulazimova A."/>
            <person name="Shahmuradov I."/>
        </authorList>
    </citation>
    <scope>NUCLEOTIDE SEQUENCE [LARGE SCALE GENOMIC DNA]</scope>
    <source>
        <strain evidence="3">cv. AG2017</strain>
        <tissue evidence="2">Leaf</tissue>
    </source>
</reference>
<protein>
    <submittedName>
        <fullName evidence="2">Uncharacterized protein</fullName>
    </submittedName>
</protein>
<feature type="region of interest" description="Disordered" evidence="1">
    <location>
        <begin position="50"/>
        <end position="80"/>
    </location>
</feature>
<evidence type="ECO:0000313" key="2">
    <source>
        <dbReference type="EMBL" id="PKI78493.1"/>
    </source>
</evidence>
<gene>
    <name evidence="2" type="ORF">CRG98_001133</name>
</gene>
<sequence length="80" mass="9152">MREATTFEEEEGLTASDEPKELTGLSRLDFGYVQPWHDLTSLSRRGGIPSLNVRGKESGKWQGGRVTRLDNEHRIDPRRQ</sequence>
<comment type="caution">
    <text evidence="2">The sequence shown here is derived from an EMBL/GenBank/DDBJ whole genome shotgun (WGS) entry which is preliminary data.</text>
</comment>
<proteinExistence type="predicted"/>
<feature type="region of interest" description="Disordered" evidence="1">
    <location>
        <begin position="1"/>
        <end position="20"/>
    </location>
</feature>
<keyword evidence="3" id="KW-1185">Reference proteome</keyword>
<evidence type="ECO:0000256" key="1">
    <source>
        <dbReference type="SAM" id="MobiDB-lite"/>
    </source>
</evidence>
<name>A0A2I0LCV3_PUNGR</name>
<accession>A0A2I0LCV3</accession>
<feature type="compositionally biased region" description="Basic and acidic residues" evidence="1">
    <location>
        <begin position="67"/>
        <end position="80"/>
    </location>
</feature>
<feature type="compositionally biased region" description="Acidic residues" evidence="1">
    <location>
        <begin position="1"/>
        <end position="12"/>
    </location>
</feature>
<evidence type="ECO:0000313" key="3">
    <source>
        <dbReference type="Proteomes" id="UP000233551"/>
    </source>
</evidence>
<organism evidence="2 3">
    <name type="scientific">Punica granatum</name>
    <name type="common">Pomegranate</name>
    <dbReference type="NCBI Taxonomy" id="22663"/>
    <lineage>
        <taxon>Eukaryota</taxon>
        <taxon>Viridiplantae</taxon>
        <taxon>Streptophyta</taxon>
        <taxon>Embryophyta</taxon>
        <taxon>Tracheophyta</taxon>
        <taxon>Spermatophyta</taxon>
        <taxon>Magnoliopsida</taxon>
        <taxon>eudicotyledons</taxon>
        <taxon>Gunneridae</taxon>
        <taxon>Pentapetalae</taxon>
        <taxon>rosids</taxon>
        <taxon>malvids</taxon>
        <taxon>Myrtales</taxon>
        <taxon>Lythraceae</taxon>
        <taxon>Punica</taxon>
    </lineage>
</organism>